<reference evidence="2 3" key="1">
    <citation type="submission" date="2024-02" db="EMBL/GenBank/DDBJ databases">
        <title>Discinaceae phylogenomics.</title>
        <authorList>
            <person name="Dirks A.C."/>
            <person name="James T.Y."/>
        </authorList>
    </citation>
    <scope>NUCLEOTIDE SEQUENCE [LARGE SCALE GENOMIC DNA]</scope>
    <source>
        <strain evidence="2 3">ACD0624</strain>
    </source>
</reference>
<dbReference type="SUPFAM" id="SSF55729">
    <property type="entry name" value="Acyl-CoA N-acyltransferases (Nat)"/>
    <property type="match status" value="1"/>
</dbReference>
<protein>
    <recommendedName>
        <fullName evidence="1">N-acetyltransferase domain-containing protein</fullName>
    </recommendedName>
</protein>
<accession>A0ABR3G6I9</accession>
<comment type="caution">
    <text evidence="2">The sequence shown here is derived from an EMBL/GenBank/DDBJ whole genome shotgun (WGS) entry which is preliminary data.</text>
</comment>
<dbReference type="InterPro" id="IPR000182">
    <property type="entry name" value="GNAT_dom"/>
</dbReference>
<feature type="domain" description="N-acetyltransferase" evidence="1">
    <location>
        <begin position="127"/>
        <end position="196"/>
    </location>
</feature>
<name>A0ABR3G6I9_9PEZI</name>
<gene>
    <name evidence="2" type="ORF">Q9L58_009564</name>
</gene>
<dbReference type="CDD" id="cd04301">
    <property type="entry name" value="NAT_SF"/>
    <property type="match status" value="1"/>
</dbReference>
<keyword evidence="3" id="KW-1185">Reference proteome</keyword>
<dbReference type="InterPro" id="IPR016181">
    <property type="entry name" value="Acyl_CoA_acyltransferase"/>
</dbReference>
<organism evidence="2 3">
    <name type="scientific">Discina gigas</name>
    <dbReference type="NCBI Taxonomy" id="1032678"/>
    <lineage>
        <taxon>Eukaryota</taxon>
        <taxon>Fungi</taxon>
        <taxon>Dikarya</taxon>
        <taxon>Ascomycota</taxon>
        <taxon>Pezizomycotina</taxon>
        <taxon>Pezizomycetes</taxon>
        <taxon>Pezizales</taxon>
        <taxon>Discinaceae</taxon>
        <taxon>Discina</taxon>
    </lineage>
</organism>
<evidence type="ECO:0000259" key="1">
    <source>
        <dbReference type="Pfam" id="PF00583"/>
    </source>
</evidence>
<sequence length="235" mass="25853">MPDSPSTQLGIQSEPEQIPELTISKTTSEAEMIAAHKLIADSIAQQRATLVRSLLYGHPNLTIPPYILLLCWLYSQNSNIATALLLSAGCTIAILSACGRLTDGYIGQAEEMGSKIGYETMMERVAVIARWGEEKEVIGVAVVEMEKKAGGGGRGVVWALAVRLKYRRRGVGRGLLEEVVREVRGRFGGDAEVVFADEHANSFRIKSIPKVFNEVFDKHERKIRSMLEGVKKPQT</sequence>
<proteinExistence type="predicted"/>
<dbReference type="EMBL" id="JBBBZM010000235">
    <property type="protein sequence ID" value="KAL0631566.1"/>
    <property type="molecule type" value="Genomic_DNA"/>
</dbReference>
<evidence type="ECO:0000313" key="2">
    <source>
        <dbReference type="EMBL" id="KAL0631566.1"/>
    </source>
</evidence>
<dbReference type="Proteomes" id="UP001447188">
    <property type="component" value="Unassembled WGS sequence"/>
</dbReference>
<dbReference type="Gene3D" id="3.40.630.30">
    <property type="match status" value="1"/>
</dbReference>
<dbReference type="Pfam" id="PF00583">
    <property type="entry name" value="Acetyltransf_1"/>
    <property type="match status" value="1"/>
</dbReference>
<evidence type="ECO:0000313" key="3">
    <source>
        <dbReference type="Proteomes" id="UP001447188"/>
    </source>
</evidence>